<keyword evidence="3" id="KW-1185">Reference proteome</keyword>
<feature type="domain" description="Alpha/beta-hydrolase catalytic" evidence="1">
    <location>
        <begin position="1"/>
        <end position="45"/>
    </location>
</feature>
<comment type="caution">
    <text evidence="2">The sequence shown here is derived from an EMBL/GenBank/DDBJ whole genome shotgun (WGS) entry which is preliminary data.</text>
</comment>
<evidence type="ECO:0000313" key="2">
    <source>
        <dbReference type="EMBL" id="KAG1272565.1"/>
    </source>
</evidence>
<accession>A0A9P6WR95</accession>
<dbReference type="InterPro" id="IPR027787">
    <property type="entry name" value="Alpha/beta-hydrolase_catalytic"/>
</dbReference>
<dbReference type="Proteomes" id="UP000716291">
    <property type="component" value="Unassembled WGS sequence"/>
</dbReference>
<evidence type="ECO:0000313" key="3">
    <source>
        <dbReference type="Proteomes" id="UP000716291"/>
    </source>
</evidence>
<name>A0A9P6WR95_RHIOR</name>
<dbReference type="AlphaFoldDB" id="A0A9P6WR95"/>
<reference evidence="2" key="1">
    <citation type="journal article" date="2020" name="Microb. Genom.">
        <title>Genetic diversity of clinical and environmental Mucorales isolates obtained from an investigation of mucormycosis cases among solid organ transplant recipients.</title>
        <authorList>
            <person name="Nguyen M.H."/>
            <person name="Kaul D."/>
            <person name="Muto C."/>
            <person name="Cheng S.J."/>
            <person name="Richter R.A."/>
            <person name="Bruno V.M."/>
            <person name="Liu G."/>
            <person name="Beyhan S."/>
            <person name="Sundermann A.J."/>
            <person name="Mounaud S."/>
            <person name="Pasculle A.W."/>
            <person name="Nierman W.C."/>
            <person name="Driscoll E."/>
            <person name="Cumbie R."/>
            <person name="Clancy C.J."/>
            <person name="Dupont C.L."/>
        </authorList>
    </citation>
    <scope>NUCLEOTIDE SEQUENCE</scope>
    <source>
        <strain evidence="2">GL11</strain>
    </source>
</reference>
<organism evidence="2 3">
    <name type="scientific">Rhizopus oryzae</name>
    <name type="common">Mucormycosis agent</name>
    <name type="synonym">Rhizopus arrhizus var. delemar</name>
    <dbReference type="NCBI Taxonomy" id="64495"/>
    <lineage>
        <taxon>Eukaryota</taxon>
        <taxon>Fungi</taxon>
        <taxon>Fungi incertae sedis</taxon>
        <taxon>Mucoromycota</taxon>
        <taxon>Mucoromycotina</taxon>
        <taxon>Mucoromycetes</taxon>
        <taxon>Mucorales</taxon>
        <taxon>Mucorineae</taxon>
        <taxon>Rhizopodaceae</taxon>
        <taxon>Rhizopus</taxon>
    </lineage>
</organism>
<protein>
    <recommendedName>
        <fullName evidence="1">Alpha/beta-hydrolase catalytic domain-containing protein</fullName>
    </recommendedName>
</protein>
<evidence type="ECO:0000259" key="1">
    <source>
        <dbReference type="Pfam" id="PF10081"/>
    </source>
</evidence>
<gene>
    <name evidence="2" type="ORF">G6F64_015492</name>
</gene>
<dbReference type="Pfam" id="PF10081">
    <property type="entry name" value="Abhydrolase_9"/>
    <property type="match status" value="1"/>
</dbReference>
<dbReference type="EMBL" id="JAANQT010014829">
    <property type="protein sequence ID" value="KAG1272565.1"/>
    <property type="molecule type" value="Genomic_DNA"/>
</dbReference>
<sequence>MLQLALDMSVSTHTPIGYGHVYAPQHYVDAWLAVTGAPDWPADALAGLKQHLMERTRAAMDDGDGKEAAYDNRGG</sequence>
<proteinExistence type="predicted"/>